<sequence>MQRFRDKPGIALLKKWRGPAHHLDRREHISDIDQAVAGLLSHQ</sequence>
<reference evidence="1 2" key="1">
    <citation type="submission" date="2024-06" db="EMBL/GenBank/DDBJ databases">
        <title>The Natural Products Discovery Center: Release of the First 8490 Sequenced Strains for Exploring Actinobacteria Biosynthetic Diversity.</title>
        <authorList>
            <person name="Kalkreuter E."/>
            <person name="Kautsar S.A."/>
            <person name="Yang D."/>
            <person name="Bader C.D."/>
            <person name="Teijaro C.N."/>
            <person name="Fluegel L."/>
            <person name="Davis C.M."/>
            <person name="Simpson J.R."/>
            <person name="Lauterbach L."/>
            <person name="Steele A.D."/>
            <person name="Gui C."/>
            <person name="Meng S."/>
            <person name="Li G."/>
            <person name="Viehrig K."/>
            <person name="Ye F."/>
            <person name="Su P."/>
            <person name="Kiefer A.F."/>
            <person name="Nichols A."/>
            <person name="Cepeda A.J."/>
            <person name="Yan W."/>
            <person name="Fan B."/>
            <person name="Jiang Y."/>
            <person name="Adhikari A."/>
            <person name="Zheng C.-J."/>
            <person name="Schuster L."/>
            <person name="Cowan T.M."/>
            <person name="Smanski M.J."/>
            <person name="Chevrette M.G."/>
            <person name="De Carvalho L.P.S."/>
            <person name="Shen B."/>
        </authorList>
    </citation>
    <scope>NUCLEOTIDE SEQUENCE [LARGE SCALE GENOMIC DNA]</scope>
    <source>
        <strain evidence="1 2">NPDC000632</strain>
    </source>
</reference>
<dbReference type="Proteomes" id="UP001490330">
    <property type="component" value="Unassembled WGS sequence"/>
</dbReference>
<gene>
    <name evidence="1" type="ORF">ABT322_24320</name>
</gene>
<name>A0ABV1VK03_9ACTN</name>
<evidence type="ECO:0000313" key="1">
    <source>
        <dbReference type="EMBL" id="MER6906806.1"/>
    </source>
</evidence>
<protein>
    <submittedName>
        <fullName evidence="1">Uncharacterized protein</fullName>
    </submittedName>
</protein>
<dbReference type="RefSeq" id="WP_350720768.1">
    <property type="nucleotide sequence ID" value="NZ_JBEPCO010000021.1"/>
</dbReference>
<keyword evidence="2" id="KW-1185">Reference proteome</keyword>
<evidence type="ECO:0000313" key="2">
    <source>
        <dbReference type="Proteomes" id="UP001490330"/>
    </source>
</evidence>
<organism evidence="1 2">
    <name type="scientific">Streptomyces flaveolus</name>
    <dbReference type="NCBI Taxonomy" id="67297"/>
    <lineage>
        <taxon>Bacteria</taxon>
        <taxon>Bacillati</taxon>
        <taxon>Actinomycetota</taxon>
        <taxon>Actinomycetes</taxon>
        <taxon>Kitasatosporales</taxon>
        <taxon>Streptomycetaceae</taxon>
        <taxon>Streptomyces</taxon>
    </lineage>
</organism>
<proteinExistence type="predicted"/>
<accession>A0ABV1VK03</accession>
<comment type="caution">
    <text evidence="1">The sequence shown here is derived from an EMBL/GenBank/DDBJ whole genome shotgun (WGS) entry which is preliminary data.</text>
</comment>
<dbReference type="EMBL" id="JBEPCV010000025">
    <property type="protein sequence ID" value="MER6906806.1"/>
    <property type="molecule type" value="Genomic_DNA"/>
</dbReference>